<evidence type="ECO:0000313" key="3">
    <source>
        <dbReference type="EMBL" id="UYQ95765.1"/>
    </source>
</evidence>
<proteinExistence type="predicted"/>
<dbReference type="Pfam" id="PF04773">
    <property type="entry name" value="FecR"/>
    <property type="match status" value="1"/>
</dbReference>
<name>A0ABY6J7U4_9BACT</name>
<dbReference type="PIRSF" id="PIRSF018266">
    <property type="entry name" value="FecR"/>
    <property type="match status" value="1"/>
</dbReference>
<protein>
    <submittedName>
        <fullName evidence="3">FecR domain-containing protein</fullName>
    </submittedName>
</protein>
<dbReference type="Gene3D" id="2.60.120.1440">
    <property type="match status" value="1"/>
</dbReference>
<feature type="domain" description="FecR protein" evidence="1">
    <location>
        <begin position="173"/>
        <end position="267"/>
    </location>
</feature>
<dbReference type="Gene3D" id="3.55.50.30">
    <property type="match status" value="1"/>
</dbReference>
<dbReference type="EMBL" id="CP107006">
    <property type="protein sequence ID" value="UYQ95765.1"/>
    <property type="molecule type" value="Genomic_DNA"/>
</dbReference>
<sequence>MPVFEQLFSKYLKGETSAQEEQELFDQIAQPENNDRLLQLIDQAIAGSGDEHQANKADEILSLILEARPAKRVKVFTYMKWAAAALVAGAIGVGAWMYTKQPTTPPQLATQQPQQNDIAPASKGALLTLADGTTVPLDSLKQGVIASQHGASISLDKGTVSYSGQSTDIAMNTLSTPNGRLYHLVLPDGSEVWLNAGSAITFPTSFSGNERRVSLKGEAYFEIAESASQPFKVQAGASEVQVLGTGFNIMAYENEAAVKTTLVHGSIAVAAGSSSRILKPGQQASVTTNGIMVQQADVSQVMAWKNGLFNFENATVKDVMNQLERWYDIEVVYENGVPDITFGGKMERGLSLSHVMRILEISKVKLRLEQRRLIVTK</sequence>
<gene>
    <name evidence="3" type="ORF">MKQ68_11695</name>
</gene>
<dbReference type="Pfam" id="PF16344">
    <property type="entry name" value="FecR_C"/>
    <property type="match status" value="1"/>
</dbReference>
<dbReference type="InterPro" id="IPR006860">
    <property type="entry name" value="FecR"/>
</dbReference>
<keyword evidence="4" id="KW-1185">Reference proteome</keyword>
<evidence type="ECO:0000259" key="1">
    <source>
        <dbReference type="Pfam" id="PF04773"/>
    </source>
</evidence>
<organism evidence="3 4">
    <name type="scientific">Chitinophaga horti</name>
    <dbReference type="NCBI Taxonomy" id="2920382"/>
    <lineage>
        <taxon>Bacteria</taxon>
        <taxon>Pseudomonadati</taxon>
        <taxon>Bacteroidota</taxon>
        <taxon>Chitinophagia</taxon>
        <taxon>Chitinophagales</taxon>
        <taxon>Chitinophagaceae</taxon>
        <taxon>Chitinophaga</taxon>
    </lineage>
</organism>
<evidence type="ECO:0000259" key="2">
    <source>
        <dbReference type="Pfam" id="PF16344"/>
    </source>
</evidence>
<feature type="domain" description="Protein FecR C-terminal" evidence="2">
    <location>
        <begin position="309"/>
        <end position="375"/>
    </location>
</feature>
<dbReference type="InterPro" id="IPR012373">
    <property type="entry name" value="Ferrdict_sens_TM"/>
</dbReference>
<dbReference type="InterPro" id="IPR032508">
    <property type="entry name" value="FecR_C"/>
</dbReference>
<dbReference type="PANTHER" id="PTHR30273:SF2">
    <property type="entry name" value="PROTEIN FECR"/>
    <property type="match status" value="1"/>
</dbReference>
<reference evidence="3" key="1">
    <citation type="submission" date="2022-10" db="EMBL/GenBank/DDBJ databases">
        <title>Chitinophaga sp. nov., isolated from soil.</title>
        <authorList>
            <person name="Jeon C.O."/>
        </authorList>
    </citation>
    <scope>NUCLEOTIDE SEQUENCE</scope>
    <source>
        <strain evidence="3">R8</strain>
    </source>
</reference>
<evidence type="ECO:0000313" key="4">
    <source>
        <dbReference type="Proteomes" id="UP001162741"/>
    </source>
</evidence>
<dbReference type="PANTHER" id="PTHR30273">
    <property type="entry name" value="PERIPLASMIC SIGNAL SENSOR AND SIGMA FACTOR ACTIVATOR FECR-RELATED"/>
    <property type="match status" value="1"/>
</dbReference>
<dbReference type="RefSeq" id="WP_264283449.1">
    <property type="nucleotide sequence ID" value="NZ_CP107006.1"/>
</dbReference>
<accession>A0ABY6J7U4</accession>
<dbReference type="Proteomes" id="UP001162741">
    <property type="component" value="Chromosome"/>
</dbReference>